<dbReference type="Proteomes" id="UP000002421">
    <property type="component" value="Segment"/>
</dbReference>
<evidence type="ECO:0000313" key="2">
    <source>
        <dbReference type="Proteomes" id="UP000002421"/>
    </source>
</evidence>
<accession>B3FK26</accession>
<name>B3FK26_BP201</name>
<keyword evidence="2" id="KW-1185">Reference proteome</keyword>
<organismHost>
    <name type="scientific">Pseudomonas chlororaphis</name>
    <dbReference type="NCBI Taxonomy" id="587753"/>
</organismHost>
<organism evidence="1 2">
    <name type="scientific">Pseudomonas phage 201phi2-1</name>
    <name type="common">Pseudomonas chlororaphis phage 201phi2-1</name>
    <dbReference type="NCBI Taxonomy" id="198110"/>
    <lineage>
        <taxon>Viruses</taxon>
        <taxon>Duplodnaviria</taxon>
        <taxon>Heunggongvirae</taxon>
        <taxon>Uroviricota</taxon>
        <taxon>Caudoviricetes</taxon>
        <taxon>Chimalliviridae</taxon>
        <taxon>Serwervirus</taxon>
        <taxon>Serwervirus 201phi21</taxon>
    </lineage>
</organism>
<dbReference type="RefSeq" id="YP_001956776.1">
    <property type="nucleotide sequence ID" value="NC_010821.1"/>
</dbReference>
<gene>
    <name evidence="1" type="ORF">201phi2-1p051</name>
</gene>
<dbReference type="EMBL" id="EU197055">
    <property type="protein sequence ID" value="ABY62884.1"/>
    <property type="molecule type" value="Genomic_DNA"/>
</dbReference>
<proteinExistence type="predicted"/>
<reference evidence="1 2" key="1">
    <citation type="journal article" date="2008" name="Virology">
        <title>Characterization of Pseudomonas chlororaphis myovirus 201varphi2-1 via genomic sequencing, mass spectrometry, and electron microscopy.</title>
        <authorList>
            <person name="Thomas J.A."/>
            <person name="Rolando M.R."/>
            <person name="Carroll C.A."/>
            <person name="Shen P.S."/>
            <person name="Belnap D.M."/>
            <person name="Weintraub S.T."/>
            <person name="Serwer P."/>
            <person name="Hardies S.C."/>
        </authorList>
    </citation>
    <scope>NUCLEOTIDE SEQUENCE</scope>
</reference>
<protein>
    <submittedName>
        <fullName evidence="1">Uncharacterized protein</fullName>
    </submittedName>
</protein>
<evidence type="ECO:0000313" key="1">
    <source>
        <dbReference type="EMBL" id="ABY62884.1"/>
    </source>
</evidence>
<dbReference type="KEGG" id="vg:6372620"/>
<sequence length="122" mass="13276">MQEDDSRGSTISFGQMNLMPAITVHGRDYGVAYENMTEEHLKGIPVRIEGRTIGYVESLKDGTVTLKLNEGETLDLAPEPQATFSIGNTAMMGKDLEVALLDNVDQVFKAALNLEVGNESSK</sequence>